<dbReference type="Proteomes" id="UP001144372">
    <property type="component" value="Unassembled WGS sequence"/>
</dbReference>
<sequence length="166" mass="18974">MYGLQAINAANGWVIALAGLGIVFTGLVILAILIAQTERFLKLWDRMCEEILKHRPGRLSSEPEILTPPPRGKPPAPETDRTEIHLSHEESEILSNFQLITQRMGEPFPLHSLLEKAEKLGVPNPQSYLNTFLKWGLIVESREKDQKGLYQWREDLKVPLEEDYTF</sequence>
<evidence type="ECO:0000313" key="3">
    <source>
        <dbReference type="EMBL" id="GLI34211.1"/>
    </source>
</evidence>
<dbReference type="EMBL" id="BSDR01000001">
    <property type="protein sequence ID" value="GLI34211.1"/>
    <property type="molecule type" value="Genomic_DNA"/>
</dbReference>
<feature type="transmembrane region" description="Helical" evidence="2">
    <location>
        <begin position="12"/>
        <end position="35"/>
    </location>
</feature>
<keyword evidence="2" id="KW-0812">Transmembrane</keyword>
<dbReference type="RefSeq" id="WP_281793472.1">
    <property type="nucleotide sequence ID" value="NZ_BSDR01000001.1"/>
</dbReference>
<keyword evidence="2" id="KW-1133">Transmembrane helix</keyword>
<keyword evidence="4" id="KW-1185">Reference proteome</keyword>
<gene>
    <name evidence="3" type="ORF">DAMNIGENAA_16440</name>
</gene>
<evidence type="ECO:0000256" key="2">
    <source>
        <dbReference type="SAM" id="Phobius"/>
    </source>
</evidence>
<evidence type="ECO:0000313" key="4">
    <source>
        <dbReference type="Proteomes" id="UP001144372"/>
    </source>
</evidence>
<comment type="caution">
    <text evidence="3">The sequence shown here is derived from an EMBL/GenBank/DDBJ whole genome shotgun (WGS) entry which is preliminary data.</text>
</comment>
<name>A0A9W6D655_9BACT</name>
<keyword evidence="2" id="KW-0472">Membrane</keyword>
<organism evidence="3 4">
    <name type="scientific">Desulforhabdus amnigena</name>
    <dbReference type="NCBI Taxonomy" id="40218"/>
    <lineage>
        <taxon>Bacteria</taxon>
        <taxon>Pseudomonadati</taxon>
        <taxon>Thermodesulfobacteriota</taxon>
        <taxon>Syntrophobacteria</taxon>
        <taxon>Syntrophobacterales</taxon>
        <taxon>Syntrophobacteraceae</taxon>
        <taxon>Desulforhabdus</taxon>
    </lineage>
</organism>
<protein>
    <recommendedName>
        <fullName evidence="5">Oxaloacetate decarboxylase, gamma chain</fullName>
    </recommendedName>
</protein>
<feature type="compositionally biased region" description="Pro residues" evidence="1">
    <location>
        <begin position="66"/>
        <end position="77"/>
    </location>
</feature>
<dbReference type="AlphaFoldDB" id="A0A9W6D655"/>
<feature type="region of interest" description="Disordered" evidence="1">
    <location>
        <begin position="59"/>
        <end position="81"/>
    </location>
</feature>
<accession>A0A9W6D655</accession>
<proteinExistence type="predicted"/>
<evidence type="ECO:0008006" key="5">
    <source>
        <dbReference type="Google" id="ProtNLM"/>
    </source>
</evidence>
<reference evidence="3" key="1">
    <citation type="submission" date="2022-12" db="EMBL/GenBank/DDBJ databases">
        <title>Reference genome sequencing for broad-spectrum identification of bacterial and archaeal isolates by mass spectrometry.</title>
        <authorList>
            <person name="Sekiguchi Y."/>
            <person name="Tourlousse D.M."/>
        </authorList>
    </citation>
    <scope>NUCLEOTIDE SEQUENCE</scope>
    <source>
        <strain evidence="3">ASRB1</strain>
    </source>
</reference>
<evidence type="ECO:0000256" key="1">
    <source>
        <dbReference type="SAM" id="MobiDB-lite"/>
    </source>
</evidence>